<gene>
    <name evidence="8" type="ORF">OFY01_18445</name>
</gene>
<evidence type="ECO:0000256" key="2">
    <source>
        <dbReference type="ARBA" id="ARBA00022475"/>
    </source>
</evidence>
<feature type="transmembrane region" description="Helical" evidence="6">
    <location>
        <begin position="196"/>
        <end position="221"/>
    </location>
</feature>
<accession>A0ABT3TZA0</accession>
<evidence type="ECO:0000313" key="9">
    <source>
        <dbReference type="Proteomes" id="UP001163064"/>
    </source>
</evidence>
<organism evidence="8 9">
    <name type="scientific">Streptomyces beihaiensis</name>
    <dbReference type="NCBI Taxonomy" id="2984495"/>
    <lineage>
        <taxon>Bacteria</taxon>
        <taxon>Bacillati</taxon>
        <taxon>Actinomycetota</taxon>
        <taxon>Actinomycetes</taxon>
        <taxon>Kitasatosporales</taxon>
        <taxon>Streptomycetaceae</taxon>
        <taxon>Streptomyces</taxon>
    </lineage>
</organism>
<comment type="caution">
    <text evidence="8">The sequence shown here is derived from an EMBL/GenBank/DDBJ whole genome shotgun (WGS) entry which is preliminary data.</text>
</comment>
<name>A0ABT3TZA0_9ACTN</name>
<evidence type="ECO:0000256" key="5">
    <source>
        <dbReference type="ARBA" id="ARBA00023136"/>
    </source>
</evidence>
<feature type="transmembrane region" description="Helical" evidence="6">
    <location>
        <begin position="119"/>
        <end position="144"/>
    </location>
</feature>
<dbReference type="EMBL" id="JAPHNL010000233">
    <property type="protein sequence ID" value="MCX3061707.1"/>
    <property type="molecule type" value="Genomic_DNA"/>
</dbReference>
<evidence type="ECO:0000256" key="3">
    <source>
        <dbReference type="ARBA" id="ARBA00022692"/>
    </source>
</evidence>
<evidence type="ECO:0000256" key="4">
    <source>
        <dbReference type="ARBA" id="ARBA00022989"/>
    </source>
</evidence>
<evidence type="ECO:0000256" key="1">
    <source>
        <dbReference type="ARBA" id="ARBA00004651"/>
    </source>
</evidence>
<sequence>MTRFTTLRRPAATGLTILAVAVVYAATGRLGLLEQVVVAGAHITPLWPPTGVALAGLLLLGVRIWPGIAVGAFLVMLSLGPLSPGALAIAAGNTAGPLCSYALLRRLGFRTELDRLRDGLALVFAGAFAGMLVSSGVGSMTLLVTGGLSASEFWAAWSAWWTGDAMGVLVVAPVLLSLRTVRPPRRTGHWGWAEPVALMAATAGVTSAVTNTPLPLLFLVFPLLIWAALRTRLVGAAPCVLLMSVLTVVAATHRRGPFAGRGIVENMITVQALNGAAALTVLLLAAVVAERENTYQKLEEACATLTELVAGLTPRRPPLHREEPDGRDRGW</sequence>
<keyword evidence="5 6" id="KW-0472">Membrane</keyword>
<keyword evidence="9" id="KW-1185">Reference proteome</keyword>
<proteinExistence type="predicted"/>
<dbReference type="Proteomes" id="UP001163064">
    <property type="component" value="Unassembled WGS sequence"/>
</dbReference>
<evidence type="ECO:0000259" key="7">
    <source>
        <dbReference type="Pfam" id="PF05231"/>
    </source>
</evidence>
<evidence type="ECO:0000256" key="6">
    <source>
        <dbReference type="SAM" id="Phobius"/>
    </source>
</evidence>
<dbReference type="RefSeq" id="WP_266601288.1">
    <property type="nucleotide sequence ID" value="NZ_JAPHNL010000233.1"/>
</dbReference>
<feature type="transmembrane region" description="Helical" evidence="6">
    <location>
        <begin position="233"/>
        <end position="252"/>
    </location>
</feature>
<reference evidence="8" key="1">
    <citation type="submission" date="2022-10" db="EMBL/GenBank/DDBJ databases">
        <title>Streptomyces beihaiensis sp. nov., a chitin degrading actinobacterium, isolated from shrimp pond soil.</title>
        <authorList>
            <person name="Xie J."/>
            <person name="Shen N."/>
        </authorList>
    </citation>
    <scope>NUCLEOTIDE SEQUENCE</scope>
    <source>
        <strain evidence="8">GXMU-J5</strain>
    </source>
</reference>
<protein>
    <submittedName>
        <fullName evidence="8">MASE1 domain-containing protein</fullName>
    </submittedName>
</protein>
<comment type="subcellular location">
    <subcellularLocation>
        <location evidence="1">Cell membrane</location>
        <topology evidence="1">Multi-pass membrane protein</topology>
    </subcellularLocation>
</comment>
<feature type="transmembrane region" description="Helical" evidence="6">
    <location>
        <begin position="272"/>
        <end position="289"/>
    </location>
</feature>
<dbReference type="InterPro" id="IPR007895">
    <property type="entry name" value="MASE1"/>
</dbReference>
<keyword evidence="4 6" id="KW-1133">Transmembrane helix</keyword>
<keyword evidence="3 6" id="KW-0812">Transmembrane</keyword>
<dbReference type="Pfam" id="PF05231">
    <property type="entry name" value="MASE1"/>
    <property type="match status" value="1"/>
</dbReference>
<keyword evidence="2" id="KW-1003">Cell membrane</keyword>
<evidence type="ECO:0000313" key="8">
    <source>
        <dbReference type="EMBL" id="MCX3061707.1"/>
    </source>
</evidence>
<feature type="transmembrane region" description="Helical" evidence="6">
    <location>
        <begin position="156"/>
        <end position="176"/>
    </location>
</feature>
<feature type="domain" description="MASE1" evidence="7">
    <location>
        <begin position="18"/>
        <end position="291"/>
    </location>
</feature>